<dbReference type="AlphaFoldDB" id="D5E6G5"/>
<dbReference type="STRING" id="512564.MCRO_0760"/>
<dbReference type="Pfam" id="PF04991">
    <property type="entry name" value="LicD"/>
    <property type="match status" value="1"/>
</dbReference>
<reference key="2">
    <citation type="submission" date="2010-03" db="EMBL/GenBank/DDBJ databases">
        <authorList>
            <person name="Ma Z."/>
            <person name="Wang X."/>
            <person name="Liu H."/>
        </authorList>
    </citation>
    <scope>NUCLEOTIDE SEQUENCE</scope>
    <source>
        <strain>MP145</strain>
    </source>
</reference>
<evidence type="ECO:0000313" key="3">
    <source>
        <dbReference type="EMBL" id="ADE19672.1"/>
    </source>
</evidence>
<keyword evidence="4" id="KW-1185">Reference proteome</keyword>
<dbReference type="InterPro" id="IPR007074">
    <property type="entry name" value="LicD/FKTN/FKRP_NTP_transf"/>
</dbReference>
<reference evidence="4" key="1">
    <citation type="submission" date="2010-03" db="EMBL/GenBank/DDBJ databases">
        <title>The complete genome of Mycoplasma crocodyli MP145.</title>
        <authorList>
            <person name="Glass J.I."/>
            <person name="Durkin A.S."/>
            <person name="Hostetler J."/>
            <person name="Jackson J."/>
            <person name="Johnson J."/>
            <person name="May M.A."/>
            <person name="Paralanov V."/>
            <person name="Radune D."/>
            <person name="Szczypinski B."/>
            <person name="Brown D.R."/>
        </authorList>
    </citation>
    <scope>NUCLEOTIDE SEQUENCE [LARGE SCALE GENOMIC DNA]</scope>
    <source>
        <strain evidence="4">ATCC 51981 / MP145</strain>
    </source>
</reference>
<name>D5E6G5_MYCCM</name>
<feature type="transmembrane region" description="Helical" evidence="1">
    <location>
        <begin position="135"/>
        <end position="152"/>
    </location>
</feature>
<sequence>MNDKQKRLMKLLNELTTILDKENIKYSLGFGSLLGTVRHGGFIPWDDDVDVLIDHEGLEILFKKYPDKVFWTDNSKNFLPWSKWSNDKENDDDPVVIDLFPVIKTNIRNVNKTFSLKNKCKFISGFFKTQIPKRLYYLIIIKIFFFPFIFFIKKLSYKTYLRQLKIDNNEPHVYYIISPPFKKTYFKKHVLPVDPFNVELVKFQDTSFKCSKERNTLLLNWYGQKYMTPKKWLTNVKHYGFYHVK</sequence>
<evidence type="ECO:0000313" key="4">
    <source>
        <dbReference type="Proteomes" id="UP000001845"/>
    </source>
</evidence>
<dbReference type="RefSeq" id="WP_013054448.1">
    <property type="nucleotide sequence ID" value="NC_014014.1"/>
</dbReference>
<protein>
    <submittedName>
        <fullName evidence="3">Hypothetical LicD family phosphotransferase</fullName>
    </submittedName>
</protein>
<dbReference type="Proteomes" id="UP000001845">
    <property type="component" value="Chromosome"/>
</dbReference>
<evidence type="ECO:0000256" key="1">
    <source>
        <dbReference type="SAM" id="Phobius"/>
    </source>
</evidence>
<keyword evidence="3" id="KW-0808">Transferase</keyword>
<keyword evidence="1" id="KW-0472">Membrane</keyword>
<keyword evidence="1" id="KW-1133">Transmembrane helix</keyword>
<dbReference type="HOGENOM" id="CLU_075543_1_0_14"/>
<dbReference type="PANTHER" id="PTHR43404">
    <property type="entry name" value="LIPOPOLYSACCHARIDE CHOLINEPHOSPHOTRANSFERASE LICD"/>
    <property type="match status" value="1"/>
</dbReference>
<dbReference type="eggNOG" id="COG3475">
    <property type="taxonomic scope" value="Bacteria"/>
</dbReference>
<dbReference type="GO" id="GO:0016740">
    <property type="term" value="F:transferase activity"/>
    <property type="evidence" value="ECO:0007669"/>
    <property type="project" value="UniProtKB-KW"/>
</dbReference>
<dbReference type="PANTHER" id="PTHR43404:SF2">
    <property type="entry name" value="LIPOPOLYSACCHARIDE CHOLINEPHOSPHOTRANSFERASE LICD"/>
    <property type="match status" value="1"/>
</dbReference>
<gene>
    <name evidence="3" type="primary">licD</name>
    <name evidence="3" type="ordered locus">MCRO_0760</name>
</gene>
<feature type="domain" description="LicD/FKTN/FKRP nucleotidyltransferase" evidence="2">
    <location>
        <begin position="21"/>
        <end position="223"/>
    </location>
</feature>
<dbReference type="KEGG" id="mcd:MCRO_0760"/>
<organism evidence="3 4">
    <name type="scientific">Mycoplasma crocodyli (strain ATCC 51981 / MP145)</name>
    <dbReference type="NCBI Taxonomy" id="512564"/>
    <lineage>
        <taxon>Bacteria</taxon>
        <taxon>Bacillati</taxon>
        <taxon>Mycoplasmatota</taxon>
        <taxon>Mollicutes</taxon>
        <taxon>Mycoplasmataceae</taxon>
        <taxon>Mycoplasma</taxon>
    </lineage>
</organism>
<dbReference type="EMBL" id="CP001991">
    <property type="protein sequence ID" value="ADE19672.1"/>
    <property type="molecule type" value="Genomic_DNA"/>
</dbReference>
<dbReference type="InterPro" id="IPR052942">
    <property type="entry name" value="LPS_cholinephosphotransferase"/>
</dbReference>
<accession>D5E6G5</accession>
<dbReference type="NCBIfam" id="NF045866">
    <property type="entry name" value="GGPL_Ptran_Mf1"/>
    <property type="match status" value="1"/>
</dbReference>
<reference evidence="3 4" key="3">
    <citation type="journal article" date="2011" name="J. Bacteriol.">
        <title>Genome sequences of Mycoplasma alligatoris A21JP2T and Mycoplasma crocodyli MP145T.</title>
        <authorList>
            <person name="Brown D.R."/>
            <person name="Farmerie W.G."/>
            <person name="May M."/>
            <person name="Benders G.A."/>
            <person name="Durkin A.S."/>
            <person name="Hlavinka K."/>
            <person name="Hostetler J."/>
            <person name="Jackson J."/>
            <person name="Johnson J."/>
            <person name="Miller R.H."/>
            <person name="Paralanov V."/>
            <person name="Radune D."/>
            <person name="Szczypinski B."/>
            <person name="Glass J.I."/>
        </authorList>
    </citation>
    <scope>NUCLEOTIDE SEQUENCE [LARGE SCALE GENOMIC DNA]</scope>
    <source>
        <strain evidence="4">ATCC 51981 / MP145</strain>
    </source>
</reference>
<evidence type="ECO:0000259" key="2">
    <source>
        <dbReference type="Pfam" id="PF04991"/>
    </source>
</evidence>
<keyword evidence="1" id="KW-0812">Transmembrane</keyword>
<dbReference type="GO" id="GO:0009100">
    <property type="term" value="P:glycoprotein metabolic process"/>
    <property type="evidence" value="ECO:0007669"/>
    <property type="project" value="UniProtKB-ARBA"/>
</dbReference>
<proteinExistence type="predicted"/>